<name>A0ABT5YK57_9PROT</name>
<dbReference type="SUPFAM" id="SSF51395">
    <property type="entry name" value="FMN-linked oxidoreductases"/>
    <property type="match status" value="1"/>
</dbReference>
<gene>
    <name evidence="2" type="ORF">P2G67_05010</name>
</gene>
<dbReference type="InterPro" id="IPR045247">
    <property type="entry name" value="Oye-like"/>
</dbReference>
<dbReference type="PANTHER" id="PTHR22893">
    <property type="entry name" value="NADH OXIDOREDUCTASE-RELATED"/>
    <property type="match status" value="1"/>
</dbReference>
<keyword evidence="3" id="KW-1185">Reference proteome</keyword>
<dbReference type="RefSeq" id="WP_275820640.1">
    <property type="nucleotide sequence ID" value="NZ_JARHUD010000002.1"/>
</dbReference>
<dbReference type="EMBL" id="JARHUD010000002">
    <property type="protein sequence ID" value="MDF2095330.1"/>
    <property type="molecule type" value="Genomic_DNA"/>
</dbReference>
<proteinExistence type="predicted"/>
<dbReference type="Gene3D" id="3.20.20.70">
    <property type="entry name" value="Aldolase class I"/>
    <property type="match status" value="1"/>
</dbReference>
<sequence length="363" mass="39095">MRNLFEPFDLKGLALPNRIVMAPMTRTRATEEGVPTDLMRDYYVQRAEAGLIITECSRISEAAHGILRAPGIYNDAQVAAWRRITDAVHAAGGRIVNQIWHPGRVSHPAILGGKAPVAPSPLAAAGDFFLPSGRVPFTTPRELQTEELPGIVEDFAQAARNARSAGFDGVEIHAANGYLLQQFLEEGSNRRSDAYGGSIEKRARLTLEVVEAVIAAWDEAHVGVRLSPAGVHYGMAGRDRPATYDYLIRALAERRLGYLHVVRPNKASFDAGPVQIDDVSAFARARFAGPIIVNGGFARAAAEAVLAKGDADLVAFGVPFLANPDLVRRLASGAPYNRPDPATFYGVGAEGYTDYPLLEEVGV</sequence>
<reference evidence="2 3" key="1">
    <citation type="submission" date="2023-03" db="EMBL/GenBank/DDBJ databases">
        <title>Fodinicurvata sp. CAU 1616 isolated from sea sendiment.</title>
        <authorList>
            <person name="Kim W."/>
        </authorList>
    </citation>
    <scope>NUCLEOTIDE SEQUENCE [LARGE SCALE GENOMIC DNA]</scope>
    <source>
        <strain evidence="2 3">CAU 1616</strain>
    </source>
</reference>
<dbReference type="InterPro" id="IPR001155">
    <property type="entry name" value="OxRdtase_FMN_N"/>
</dbReference>
<dbReference type="InterPro" id="IPR013785">
    <property type="entry name" value="Aldolase_TIM"/>
</dbReference>
<accession>A0ABT5YK57</accession>
<dbReference type="Pfam" id="PF00724">
    <property type="entry name" value="Oxidored_FMN"/>
    <property type="match status" value="1"/>
</dbReference>
<comment type="caution">
    <text evidence="2">The sequence shown here is derived from an EMBL/GenBank/DDBJ whole genome shotgun (WGS) entry which is preliminary data.</text>
</comment>
<dbReference type="CDD" id="cd02933">
    <property type="entry name" value="OYE_like_FMN"/>
    <property type="match status" value="1"/>
</dbReference>
<evidence type="ECO:0000259" key="1">
    <source>
        <dbReference type="Pfam" id="PF00724"/>
    </source>
</evidence>
<dbReference type="Proteomes" id="UP001215503">
    <property type="component" value="Unassembled WGS sequence"/>
</dbReference>
<feature type="domain" description="NADH:flavin oxidoreductase/NADH oxidase N-terminal" evidence="1">
    <location>
        <begin position="3"/>
        <end position="335"/>
    </location>
</feature>
<evidence type="ECO:0000313" key="2">
    <source>
        <dbReference type="EMBL" id="MDF2095330.1"/>
    </source>
</evidence>
<dbReference type="PANTHER" id="PTHR22893:SF98">
    <property type="entry name" value="OXIDOREDUCTASE"/>
    <property type="match status" value="1"/>
</dbReference>
<organism evidence="2 3">
    <name type="scientific">Aquibaculum arenosum</name>
    <dbReference type="NCBI Taxonomy" id="3032591"/>
    <lineage>
        <taxon>Bacteria</taxon>
        <taxon>Pseudomonadati</taxon>
        <taxon>Pseudomonadota</taxon>
        <taxon>Alphaproteobacteria</taxon>
        <taxon>Rhodospirillales</taxon>
        <taxon>Rhodovibrionaceae</taxon>
        <taxon>Aquibaculum</taxon>
    </lineage>
</organism>
<evidence type="ECO:0000313" key="3">
    <source>
        <dbReference type="Proteomes" id="UP001215503"/>
    </source>
</evidence>
<protein>
    <submittedName>
        <fullName evidence="2">Alkene reductase</fullName>
    </submittedName>
</protein>